<accession>A0A2W5QBI2</accession>
<protein>
    <submittedName>
        <fullName evidence="1">Uncharacterized protein</fullName>
    </submittedName>
</protein>
<dbReference type="AlphaFoldDB" id="A0A2W5QBI2"/>
<dbReference type="Proteomes" id="UP000249135">
    <property type="component" value="Unassembled WGS sequence"/>
</dbReference>
<gene>
    <name evidence="1" type="ORF">DI563_11510</name>
</gene>
<comment type="caution">
    <text evidence="1">The sequence shown here is derived from an EMBL/GenBank/DDBJ whole genome shotgun (WGS) entry which is preliminary data.</text>
</comment>
<name>A0A2W5QBI2_VARPD</name>
<proteinExistence type="predicted"/>
<reference evidence="1 2" key="1">
    <citation type="submission" date="2017-08" db="EMBL/GenBank/DDBJ databases">
        <title>Infants hospitalized years apart are colonized by the same room-sourced microbial strains.</title>
        <authorList>
            <person name="Brooks B."/>
            <person name="Olm M.R."/>
            <person name="Firek B.A."/>
            <person name="Baker R."/>
            <person name="Thomas B.C."/>
            <person name="Morowitz M.J."/>
            <person name="Banfield J.F."/>
        </authorList>
    </citation>
    <scope>NUCLEOTIDE SEQUENCE [LARGE SCALE GENOMIC DNA]</scope>
    <source>
        <strain evidence="1">S2_005_003_R2_41</strain>
    </source>
</reference>
<evidence type="ECO:0000313" key="1">
    <source>
        <dbReference type="EMBL" id="PZQ74732.1"/>
    </source>
</evidence>
<organism evidence="1 2">
    <name type="scientific">Variovorax paradoxus</name>
    <dbReference type="NCBI Taxonomy" id="34073"/>
    <lineage>
        <taxon>Bacteria</taxon>
        <taxon>Pseudomonadati</taxon>
        <taxon>Pseudomonadota</taxon>
        <taxon>Betaproteobacteria</taxon>
        <taxon>Burkholderiales</taxon>
        <taxon>Comamonadaceae</taxon>
        <taxon>Variovorax</taxon>
    </lineage>
</organism>
<sequence>MKALTWPDAVGHVRGGAMGFAHESAMLVGGVMERRGLMATRRIETLWHGRSMISTPATAVILGTRTYRGKAEYCSERDGGELGELHADLLDVLNDTSMMSRNCGCLDSQSTQRAKLRRG</sequence>
<dbReference type="EMBL" id="QFPP01000116">
    <property type="protein sequence ID" value="PZQ74732.1"/>
    <property type="molecule type" value="Genomic_DNA"/>
</dbReference>
<evidence type="ECO:0000313" key="2">
    <source>
        <dbReference type="Proteomes" id="UP000249135"/>
    </source>
</evidence>